<dbReference type="PANTHER" id="PTHR12972">
    <property type="entry name" value="DOWNSTREAM NEIGHBOR OF SON"/>
    <property type="match status" value="1"/>
</dbReference>
<dbReference type="AlphaFoldDB" id="A0AAV4GSL8"/>
<evidence type="ECO:0000256" key="2">
    <source>
        <dbReference type="ARBA" id="ARBA00022473"/>
    </source>
</evidence>
<reference evidence="6 7" key="1">
    <citation type="journal article" date="2021" name="Elife">
        <title>Chloroplast acquisition without the gene transfer in kleptoplastic sea slugs, Plakobranchus ocellatus.</title>
        <authorList>
            <person name="Maeda T."/>
            <person name="Takahashi S."/>
            <person name="Yoshida T."/>
            <person name="Shimamura S."/>
            <person name="Takaki Y."/>
            <person name="Nagai Y."/>
            <person name="Toyoda A."/>
            <person name="Suzuki Y."/>
            <person name="Arimoto A."/>
            <person name="Ishii H."/>
            <person name="Satoh N."/>
            <person name="Nishiyama T."/>
            <person name="Hasebe M."/>
            <person name="Maruyama T."/>
            <person name="Minagawa J."/>
            <person name="Obokata J."/>
            <person name="Shigenobu S."/>
        </authorList>
    </citation>
    <scope>NUCLEOTIDE SEQUENCE [LARGE SCALE GENOMIC DNA]</scope>
</reference>
<comment type="similarity">
    <text evidence="4">Belongs to the DONSON family.</text>
</comment>
<dbReference type="InterPro" id="IPR024861">
    <property type="entry name" value="Donson"/>
</dbReference>
<evidence type="ECO:0000313" key="6">
    <source>
        <dbReference type="EMBL" id="GFR88269.1"/>
    </source>
</evidence>
<organism evidence="6 7">
    <name type="scientific">Elysia marginata</name>
    <dbReference type="NCBI Taxonomy" id="1093978"/>
    <lineage>
        <taxon>Eukaryota</taxon>
        <taxon>Metazoa</taxon>
        <taxon>Spiralia</taxon>
        <taxon>Lophotrochozoa</taxon>
        <taxon>Mollusca</taxon>
        <taxon>Gastropoda</taxon>
        <taxon>Heterobranchia</taxon>
        <taxon>Euthyneura</taxon>
        <taxon>Panpulmonata</taxon>
        <taxon>Sacoglossa</taxon>
        <taxon>Placobranchoidea</taxon>
        <taxon>Plakobranchidae</taxon>
        <taxon>Elysia</taxon>
    </lineage>
</organism>
<evidence type="ECO:0000256" key="1">
    <source>
        <dbReference type="ARBA" id="ARBA00004123"/>
    </source>
</evidence>
<comment type="subcellular location">
    <subcellularLocation>
        <location evidence="1">Nucleus</location>
    </subcellularLocation>
</comment>
<gene>
    <name evidence="6" type="ORF">ElyMa_006096200</name>
</gene>
<feature type="compositionally biased region" description="Acidic residues" evidence="5">
    <location>
        <begin position="35"/>
        <end position="49"/>
    </location>
</feature>
<keyword evidence="7" id="KW-1185">Reference proteome</keyword>
<keyword evidence="3" id="KW-0539">Nucleus</keyword>
<keyword evidence="2" id="KW-0217">Developmental protein</keyword>
<dbReference type="PANTHER" id="PTHR12972:SF0">
    <property type="entry name" value="PROTEIN DOWNSTREAM NEIGHBOR OF SON"/>
    <property type="match status" value="1"/>
</dbReference>
<dbReference type="EMBL" id="BMAT01012221">
    <property type="protein sequence ID" value="GFR88269.1"/>
    <property type="molecule type" value="Genomic_DNA"/>
</dbReference>
<comment type="caution">
    <text evidence="6">The sequence shown here is derived from an EMBL/GenBank/DDBJ whole genome shotgun (WGS) entry which is preliminary data.</text>
</comment>
<protein>
    <submittedName>
        <fullName evidence="6">Protein downstream neighbor of Son</fullName>
    </submittedName>
</protein>
<evidence type="ECO:0000256" key="3">
    <source>
        <dbReference type="ARBA" id="ARBA00023242"/>
    </source>
</evidence>
<proteinExistence type="inferred from homology"/>
<dbReference type="Proteomes" id="UP000762676">
    <property type="component" value="Unassembled WGS sequence"/>
</dbReference>
<dbReference type="GO" id="GO:0033260">
    <property type="term" value="P:nuclear DNA replication"/>
    <property type="evidence" value="ECO:0007669"/>
    <property type="project" value="TreeGrafter"/>
</dbReference>
<sequence length="275" mass="30296">MSHLVSFPISVQVRSKSTEENEGGVADTMQRNEDDGGDFDDDEEEEDDINDHHGASKWLEGMGLNKKDFPSLEPLKVKLQRDGYREIDNRPQSMVYIEGGDVHAFFNFLLNYPACIASSGPQHGLPPTLLSPVPFVGGSFVQNTVKHSLLRDVAVKVQGSKDLMYSHVFEISGPILPHHSLNIAALLRDYHQQQKGSSVITFNTHLPSAALNTQAVNQPEKDQLAVNLHKLFVDFDLANPGLLPTANETLNSRPGLASGTYLKECEVSAQGYSWS</sequence>
<feature type="region of interest" description="Disordered" evidence="5">
    <location>
        <begin position="1"/>
        <end position="56"/>
    </location>
</feature>
<evidence type="ECO:0000313" key="7">
    <source>
        <dbReference type="Proteomes" id="UP000762676"/>
    </source>
</evidence>
<dbReference type="GO" id="GO:0005634">
    <property type="term" value="C:nucleus"/>
    <property type="evidence" value="ECO:0007669"/>
    <property type="project" value="UniProtKB-SubCell"/>
</dbReference>
<evidence type="ECO:0000256" key="4">
    <source>
        <dbReference type="ARBA" id="ARBA00025806"/>
    </source>
</evidence>
<accession>A0AAV4GSL8</accession>
<evidence type="ECO:0000256" key="5">
    <source>
        <dbReference type="SAM" id="MobiDB-lite"/>
    </source>
</evidence>
<name>A0AAV4GSL8_9GAST</name>